<protein>
    <submittedName>
        <fullName evidence="1">Uncharacterized protein</fullName>
    </submittedName>
</protein>
<keyword evidence="2" id="KW-1185">Reference proteome</keyword>
<dbReference type="EMBL" id="FUHU01000026">
    <property type="protein sequence ID" value="SJM59022.1"/>
    <property type="molecule type" value="Genomic_DNA"/>
</dbReference>
<proteinExistence type="predicted"/>
<sequence>MATFEINRSLRGAEAFKATVEAAKYKQEGDYFVFYADASGTKKVLTVKAEVVVTIDTATDR</sequence>
<gene>
    <name evidence="1" type="ORF">CZ674_06465</name>
</gene>
<accession>A0A1R4FTG9</accession>
<dbReference type="AlphaFoldDB" id="A0A1R4FTG9"/>
<dbReference type="Proteomes" id="UP000195787">
    <property type="component" value="Unassembled WGS sequence"/>
</dbReference>
<evidence type="ECO:0000313" key="1">
    <source>
        <dbReference type="EMBL" id="SJM59022.1"/>
    </source>
</evidence>
<evidence type="ECO:0000313" key="2">
    <source>
        <dbReference type="Proteomes" id="UP000195787"/>
    </source>
</evidence>
<organism evidence="1 2">
    <name type="scientific">Agrococcus casei LMG 22410</name>
    <dbReference type="NCBI Taxonomy" id="1255656"/>
    <lineage>
        <taxon>Bacteria</taxon>
        <taxon>Bacillati</taxon>
        <taxon>Actinomycetota</taxon>
        <taxon>Actinomycetes</taxon>
        <taxon>Micrococcales</taxon>
        <taxon>Microbacteriaceae</taxon>
        <taxon>Agrococcus</taxon>
    </lineage>
</organism>
<reference evidence="1 2" key="1">
    <citation type="submission" date="2017-02" db="EMBL/GenBank/DDBJ databases">
        <authorList>
            <person name="Peterson S.W."/>
        </authorList>
    </citation>
    <scope>NUCLEOTIDE SEQUENCE [LARGE SCALE GENOMIC DNA]</scope>
    <source>
        <strain evidence="1 2">LMG 22410</strain>
    </source>
</reference>
<name>A0A1R4FTG9_9MICO</name>